<keyword evidence="5 9" id="KW-0812">Transmembrane</keyword>
<dbReference type="InterPro" id="IPR043429">
    <property type="entry name" value="ArtM/GltK/GlnP/TcyL/YhdX-like"/>
</dbReference>
<dbReference type="EMBL" id="JACHFR010000004">
    <property type="protein sequence ID" value="MBB5219939.1"/>
    <property type="molecule type" value="Genomic_DNA"/>
</dbReference>
<dbReference type="PANTHER" id="PTHR30614">
    <property type="entry name" value="MEMBRANE COMPONENT OF AMINO ACID ABC TRANSPORTER"/>
    <property type="match status" value="1"/>
</dbReference>
<feature type="transmembrane region" description="Helical" evidence="9">
    <location>
        <begin position="23"/>
        <end position="43"/>
    </location>
</feature>
<evidence type="ECO:0000256" key="1">
    <source>
        <dbReference type="ARBA" id="ARBA00004429"/>
    </source>
</evidence>
<evidence type="ECO:0000256" key="4">
    <source>
        <dbReference type="ARBA" id="ARBA00022475"/>
    </source>
</evidence>
<evidence type="ECO:0000256" key="8">
    <source>
        <dbReference type="ARBA" id="ARBA00023136"/>
    </source>
</evidence>
<evidence type="ECO:0000313" key="11">
    <source>
        <dbReference type="EMBL" id="MBB5219939.1"/>
    </source>
</evidence>
<dbReference type="NCBIfam" id="TIGR01726">
    <property type="entry name" value="HEQRo_perm_3TM"/>
    <property type="match status" value="1"/>
</dbReference>
<keyword evidence="12" id="KW-1185">Reference proteome</keyword>
<evidence type="ECO:0000256" key="9">
    <source>
        <dbReference type="RuleBase" id="RU363032"/>
    </source>
</evidence>
<protein>
    <submittedName>
        <fullName evidence="11">L-cystine transport system permease protein</fullName>
    </submittedName>
</protein>
<keyword evidence="6" id="KW-0029">Amino-acid transport</keyword>
<dbReference type="CDD" id="cd06261">
    <property type="entry name" value="TM_PBP2"/>
    <property type="match status" value="1"/>
</dbReference>
<organism evidence="11 12">
    <name type="scientific">Treponema rectale</name>
    <dbReference type="NCBI Taxonomy" id="744512"/>
    <lineage>
        <taxon>Bacteria</taxon>
        <taxon>Pseudomonadati</taxon>
        <taxon>Spirochaetota</taxon>
        <taxon>Spirochaetia</taxon>
        <taxon>Spirochaetales</taxon>
        <taxon>Treponemataceae</taxon>
        <taxon>Treponema</taxon>
    </lineage>
</organism>
<dbReference type="InterPro" id="IPR000515">
    <property type="entry name" value="MetI-like"/>
</dbReference>
<evidence type="ECO:0000313" key="12">
    <source>
        <dbReference type="Proteomes" id="UP000578697"/>
    </source>
</evidence>
<dbReference type="GO" id="GO:0022857">
    <property type="term" value="F:transmembrane transporter activity"/>
    <property type="evidence" value="ECO:0007669"/>
    <property type="project" value="InterPro"/>
</dbReference>
<dbReference type="RefSeq" id="WP_184653515.1">
    <property type="nucleotide sequence ID" value="NZ_JACHFR010000004.1"/>
</dbReference>
<evidence type="ECO:0000256" key="6">
    <source>
        <dbReference type="ARBA" id="ARBA00022970"/>
    </source>
</evidence>
<feature type="transmembrane region" description="Helical" evidence="9">
    <location>
        <begin position="50"/>
        <end position="75"/>
    </location>
</feature>
<keyword evidence="4" id="KW-1003">Cell membrane</keyword>
<dbReference type="Proteomes" id="UP000578697">
    <property type="component" value="Unassembled WGS sequence"/>
</dbReference>
<reference evidence="11 12" key="1">
    <citation type="submission" date="2020-08" db="EMBL/GenBank/DDBJ databases">
        <title>Genomic Encyclopedia of Type Strains, Phase IV (KMG-IV): sequencing the most valuable type-strain genomes for metagenomic binning, comparative biology and taxonomic classification.</title>
        <authorList>
            <person name="Goeker M."/>
        </authorList>
    </citation>
    <scope>NUCLEOTIDE SEQUENCE [LARGE SCALE GENOMIC DNA]</scope>
    <source>
        <strain evidence="11 12">DSM 103679</strain>
    </source>
</reference>
<name>A0A840SB32_9SPIR</name>
<comment type="subcellular location">
    <subcellularLocation>
        <location evidence="1">Cell inner membrane</location>
        <topology evidence="1">Multi-pass membrane protein</topology>
    </subcellularLocation>
    <subcellularLocation>
        <location evidence="9">Cell membrane</location>
        <topology evidence="9">Multi-pass membrane protein</topology>
    </subcellularLocation>
</comment>
<evidence type="ECO:0000259" key="10">
    <source>
        <dbReference type="PROSITE" id="PS50928"/>
    </source>
</evidence>
<dbReference type="InterPro" id="IPR035906">
    <property type="entry name" value="MetI-like_sf"/>
</dbReference>
<evidence type="ECO:0000256" key="7">
    <source>
        <dbReference type="ARBA" id="ARBA00022989"/>
    </source>
</evidence>
<accession>A0A840SB32</accession>
<proteinExistence type="inferred from homology"/>
<dbReference type="PANTHER" id="PTHR30614:SF0">
    <property type="entry name" value="L-CYSTINE TRANSPORT SYSTEM PERMEASE PROTEIN TCYL"/>
    <property type="match status" value="1"/>
</dbReference>
<keyword evidence="8 9" id="KW-0472">Membrane</keyword>
<sequence>MWRGHEFFISSLPALAEFIPVTIFYLTVPTLISWVLGTLICIVRTGRKNVLYYAVSLFVSFFRGTPGLVQLYIVFFGLPKLFSLFGMNINAWDAGFFYIVATTANFSSFVSEALRGAYEGIDKAQIDAGYSVGYSRIQCFFHVTVPLTVKIALPNLKNLEIDLLKGSAVAYVIGVVDVMGKANKIISLHRGYGQIWVLLAAAVIYFFLTTVVEFIFNMALRHFRRYEV</sequence>
<evidence type="ECO:0000256" key="3">
    <source>
        <dbReference type="ARBA" id="ARBA00022448"/>
    </source>
</evidence>
<dbReference type="Pfam" id="PF00528">
    <property type="entry name" value="BPD_transp_1"/>
    <property type="match status" value="1"/>
</dbReference>
<dbReference type="SUPFAM" id="SSF161098">
    <property type="entry name" value="MetI-like"/>
    <property type="match status" value="1"/>
</dbReference>
<keyword evidence="3 9" id="KW-0813">Transport</keyword>
<feature type="transmembrane region" description="Helical" evidence="9">
    <location>
        <begin position="194"/>
        <end position="216"/>
    </location>
</feature>
<evidence type="ECO:0000256" key="2">
    <source>
        <dbReference type="ARBA" id="ARBA00010072"/>
    </source>
</evidence>
<evidence type="ECO:0000256" key="5">
    <source>
        <dbReference type="ARBA" id="ARBA00022692"/>
    </source>
</evidence>
<comment type="caution">
    <text evidence="11">The sequence shown here is derived from an EMBL/GenBank/DDBJ whole genome shotgun (WGS) entry which is preliminary data.</text>
</comment>
<dbReference type="GO" id="GO:0043190">
    <property type="term" value="C:ATP-binding cassette (ABC) transporter complex"/>
    <property type="evidence" value="ECO:0007669"/>
    <property type="project" value="InterPro"/>
</dbReference>
<keyword evidence="7 9" id="KW-1133">Transmembrane helix</keyword>
<dbReference type="GO" id="GO:0006865">
    <property type="term" value="P:amino acid transport"/>
    <property type="evidence" value="ECO:0007669"/>
    <property type="project" value="UniProtKB-KW"/>
</dbReference>
<dbReference type="AlphaFoldDB" id="A0A840SB32"/>
<comment type="similarity">
    <text evidence="2">Belongs to the binding-protein-dependent transport system permease family. HisMQ subfamily.</text>
</comment>
<dbReference type="Gene3D" id="1.10.3720.10">
    <property type="entry name" value="MetI-like"/>
    <property type="match status" value="1"/>
</dbReference>
<gene>
    <name evidence="11" type="ORF">HNP77_002328</name>
</gene>
<feature type="domain" description="ABC transmembrane type-1" evidence="10">
    <location>
        <begin position="19"/>
        <end position="216"/>
    </location>
</feature>
<dbReference type="PROSITE" id="PS50928">
    <property type="entry name" value="ABC_TM1"/>
    <property type="match status" value="1"/>
</dbReference>
<dbReference type="InterPro" id="IPR010065">
    <property type="entry name" value="AA_ABC_transptr_permease_3TM"/>
</dbReference>